<dbReference type="InterPro" id="IPR016084">
    <property type="entry name" value="Haem_Oase-like_multi-hlx"/>
</dbReference>
<dbReference type="RefSeq" id="WP_341834040.1">
    <property type="nucleotide sequence ID" value="NZ_CP149822.1"/>
</dbReference>
<gene>
    <name evidence="1" type="ORF">WJU16_13575</name>
</gene>
<sequence>MAINDVKREIAGVRGQIVHHPLYGHLQSVEDVRRFMEHHVFAVWDFMSLLKGLQRALTCVTTPWVPVGTAETRFLINEIVTGEESDVDATGTMHCSHFELYILAMEQAGADTRRINNLLAGIRGGQPLDALLEGFPPSVKGFLEFTFEVIATGKPHIMAAVFTFGREDLIPDMFYALVKDLNEQFPGKFDIFIYYLERHIEVDGDHHSKLAEKMVEELCGNDADKWAESAAYATKALEWRNNLWNGIITKAEIFE</sequence>
<dbReference type="Gene3D" id="1.20.910.10">
    <property type="entry name" value="Heme oxygenase-like"/>
    <property type="match status" value="1"/>
</dbReference>
<accession>A0ABZ2YHP6</accession>
<dbReference type="SUPFAM" id="SSF48613">
    <property type="entry name" value="Heme oxygenase-like"/>
    <property type="match status" value="1"/>
</dbReference>
<dbReference type="EMBL" id="CP149822">
    <property type="protein sequence ID" value="WZN39033.1"/>
    <property type="molecule type" value="Genomic_DNA"/>
</dbReference>
<dbReference type="Pfam" id="PF11251">
    <property type="entry name" value="DUF3050"/>
    <property type="match status" value="1"/>
</dbReference>
<reference evidence="2" key="1">
    <citation type="submission" date="2024-03" db="EMBL/GenBank/DDBJ databases">
        <title>Chitinophaga horti sp. nov., isolated from garden soil.</title>
        <authorList>
            <person name="Lee D.S."/>
            <person name="Han D.M."/>
            <person name="Baek J.H."/>
            <person name="Choi D.G."/>
            <person name="Jeon J.H."/>
            <person name="Jeon C.O."/>
        </authorList>
    </citation>
    <scope>NUCLEOTIDE SEQUENCE [LARGE SCALE GENOMIC DNA]</scope>
    <source>
        <strain evidence="2">GPA1</strain>
    </source>
</reference>
<protein>
    <submittedName>
        <fullName evidence="1">DUF3050 domain-containing protein</fullName>
    </submittedName>
</protein>
<proteinExistence type="predicted"/>
<dbReference type="Proteomes" id="UP001485459">
    <property type="component" value="Chromosome"/>
</dbReference>
<dbReference type="InterPro" id="IPR024423">
    <property type="entry name" value="DUF3050"/>
</dbReference>
<evidence type="ECO:0000313" key="1">
    <source>
        <dbReference type="EMBL" id="WZN39033.1"/>
    </source>
</evidence>
<name>A0ABZ2YHP6_9BACT</name>
<keyword evidence="2" id="KW-1185">Reference proteome</keyword>
<organism evidence="1 2">
    <name type="scientific">Chitinophaga pollutisoli</name>
    <dbReference type="NCBI Taxonomy" id="3133966"/>
    <lineage>
        <taxon>Bacteria</taxon>
        <taxon>Pseudomonadati</taxon>
        <taxon>Bacteroidota</taxon>
        <taxon>Chitinophagia</taxon>
        <taxon>Chitinophagales</taxon>
        <taxon>Chitinophagaceae</taxon>
        <taxon>Chitinophaga</taxon>
    </lineage>
</organism>
<evidence type="ECO:0000313" key="2">
    <source>
        <dbReference type="Proteomes" id="UP001485459"/>
    </source>
</evidence>